<protein>
    <submittedName>
        <fullName evidence="2">Uncharacterized protein</fullName>
    </submittedName>
</protein>
<evidence type="ECO:0000313" key="3">
    <source>
        <dbReference type="Proteomes" id="UP001208570"/>
    </source>
</evidence>
<proteinExistence type="predicted"/>
<evidence type="ECO:0000313" key="2">
    <source>
        <dbReference type="EMBL" id="KAK2144928.1"/>
    </source>
</evidence>
<dbReference type="GO" id="GO:0003735">
    <property type="term" value="F:structural constituent of ribosome"/>
    <property type="evidence" value="ECO:0007669"/>
    <property type="project" value="InterPro"/>
</dbReference>
<reference evidence="2" key="1">
    <citation type="journal article" date="2023" name="Mol. Biol. Evol.">
        <title>Third-Generation Sequencing Reveals the Adaptive Role of the Epigenome in Three Deep-Sea Polychaetes.</title>
        <authorList>
            <person name="Perez M."/>
            <person name="Aroh O."/>
            <person name="Sun Y."/>
            <person name="Lan Y."/>
            <person name="Juniper S.K."/>
            <person name="Young C.R."/>
            <person name="Angers B."/>
            <person name="Qian P.Y."/>
        </authorList>
    </citation>
    <scope>NUCLEOTIDE SEQUENCE</scope>
    <source>
        <strain evidence="2">P08H-3</strain>
    </source>
</reference>
<dbReference type="Pfam" id="PF15433">
    <property type="entry name" value="MRP-S31"/>
    <property type="match status" value="1"/>
</dbReference>
<dbReference type="AlphaFoldDB" id="A0AAD9J2N3"/>
<evidence type="ECO:0000256" key="1">
    <source>
        <dbReference type="SAM" id="MobiDB-lite"/>
    </source>
</evidence>
<feature type="region of interest" description="Disordered" evidence="1">
    <location>
        <begin position="120"/>
        <end position="211"/>
    </location>
</feature>
<dbReference type="InterPro" id="IPR026299">
    <property type="entry name" value="MRP-S31"/>
</dbReference>
<dbReference type="EMBL" id="JAODUP010000719">
    <property type="protein sequence ID" value="KAK2144928.1"/>
    <property type="molecule type" value="Genomic_DNA"/>
</dbReference>
<sequence length="244" mass="27298">MIVRATRILRQLTRSLKLLQNHRWRLAYPASSNLVHNVCSQRHFSRTTFCMKDAGQDNSGSSSSSDEESSTFAEAPYLLIYEDEVDPKLASAAEDVAKSLPGDANKTKSDLLSKLREHVTLSDQQKQGKLPPMSLRSVVGGMKTVQKQKKKHTKDEEEKKTGEADLLEMSSMEDYDDLTPRRGKKRDGGPRFRGRGGSQDEEYGGGGRRQGRKARRLVLWNTFCCNFEDAGCCSDSLLVVLSHV</sequence>
<accession>A0AAD9J2N3</accession>
<gene>
    <name evidence="2" type="ORF">LSH36_719g01021</name>
</gene>
<name>A0AAD9J2N3_9ANNE</name>
<dbReference type="GO" id="GO:0005763">
    <property type="term" value="C:mitochondrial small ribosomal subunit"/>
    <property type="evidence" value="ECO:0007669"/>
    <property type="project" value="InterPro"/>
</dbReference>
<feature type="compositionally biased region" description="Basic and acidic residues" evidence="1">
    <location>
        <begin position="153"/>
        <end position="163"/>
    </location>
</feature>
<keyword evidence="3" id="KW-1185">Reference proteome</keyword>
<comment type="caution">
    <text evidence="2">The sequence shown here is derived from an EMBL/GenBank/DDBJ whole genome shotgun (WGS) entry which is preliminary data.</text>
</comment>
<dbReference type="Proteomes" id="UP001208570">
    <property type="component" value="Unassembled WGS sequence"/>
</dbReference>
<organism evidence="2 3">
    <name type="scientific">Paralvinella palmiformis</name>
    <dbReference type="NCBI Taxonomy" id="53620"/>
    <lineage>
        <taxon>Eukaryota</taxon>
        <taxon>Metazoa</taxon>
        <taxon>Spiralia</taxon>
        <taxon>Lophotrochozoa</taxon>
        <taxon>Annelida</taxon>
        <taxon>Polychaeta</taxon>
        <taxon>Sedentaria</taxon>
        <taxon>Canalipalpata</taxon>
        <taxon>Terebellida</taxon>
        <taxon>Terebelliformia</taxon>
        <taxon>Alvinellidae</taxon>
        <taxon>Paralvinella</taxon>
    </lineage>
</organism>